<reference evidence="3 4" key="1">
    <citation type="submission" date="2019-01" db="EMBL/GenBank/DDBJ databases">
        <title>Sequencing of cultivated peanut Arachis hypogaea provides insights into genome evolution and oil improvement.</title>
        <authorList>
            <person name="Chen X."/>
        </authorList>
    </citation>
    <scope>NUCLEOTIDE SEQUENCE [LARGE SCALE GENOMIC DNA]</scope>
    <source>
        <strain evidence="4">cv. Fuhuasheng</strain>
        <tissue evidence="3">Leaves</tissue>
    </source>
</reference>
<dbReference type="Pfam" id="PF00477">
    <property type="entry name" value="LEA_5"/>
    <property type="match status" value="1"/>
</dbReference>
<keyword evidence="4" id="KW-1185">Reference proteome</keyword>
<sequence>MTTRQKKREELDERAKQGETVVPGGTGGKNLEAQEHLAEEAEKAKLGRSSWDQKDIIRCVQKEDRLGRNRDCGLPRNGT</sequence>
<feature type="region of interest" description="Disordered" evidence="2">
    <location>
        <begin position="1"/>
        <end position="30"/>
    </location>
</feature>
<proteinExistence type="inferred from homology"/>
<comment type="caution">
    <text evidence="3">The sequence shown here is derived from an EMBL/GenBank/DDBJ whole genome shotgun (WGS) entry which is preliminary data.</text>
</comment>
<dbReference type="AlphaFoldDB" id="A0A444ZJT7"/>
<evidence type="ECO:0000256" key="1">
    <source>
        <dbReference type="ARBA" id="ARBA00006863"/>
    </source>
</evidence>
<accession>A0A444ZJT7</accession>
<evidence type="ECO:0000313" key="3">
    <source>
        <dbReference type="EMBL" id="RYR14452.1"/>
    </source>
</evidence>
<dbReference type="Proteomes" id="UP000289738">
    <property type="component" value="Chromosome B04"/>
</dbReference>
<name>A0A444ZJT7_ARAHY</name>
<feature type="compositionally biased region" description="Basic and acidic residues" evidence="2">
    <location>
        <begin position="7"/>
        <end position="17"/>
    </location>
</feature>
<dbReference type="InterPro" id="IPR038956">
    <property type="entry name" value="LEA_5"/>
</dbReference>
<evidence type="ECO:0000313" key="4">
    <source>
        <dbReference type="Proteomes" id="UP000289738"/>
    </source>
</evidence>
<dbReference type="InterPro" id="IPR000389">
    <property type="entry name" value="Small_hydrophilic_seed_prot"/>
</dbReference>
<gene>
    <name evidence="3" type="ORF">Ahy_B04g071032</name>
</gene>
<dbReference type="GO" id="GO:0005829">
    <property type="term" value="C:cytosol"/>
    <property type="evidence" value="ECO:0007669"/>
    <property type="project" value="TreeGrafter"/>
</dbReference>
<dbReference type="PANTHER" id="PTHR34671">
    <property type="entry name" value="EM-LIKE PROTEIN GEA1"/>
    <property type="match status" value="1"/>
</dbReference>
<comment type="similarity">
    <text evidence="1">Belongs to the small hydrophilic plant seed protein family.</text>
</comment>
<protein>
    <submittedName>
        <fullName evidence="3">Uncharacterized protein</fullName>
    </submittedName>
</protein>
<dbReference type="STRING" id="3818.A0A444ZJT7"/>
<dbReference type="EMBL" id="SDMP01000014">
    <property type="protein sequence ID" value="RYR14452.1"/>
    <property type="molecule type" value="Genomic_DNA"/>
</dbReference>
<dbReference type="GO" id="GO:0009737">
    <property type="term" value="P:response to abscisic acid"/>
    <property type="evidence" value="ECO:0007669"/>
    <property type="project" value="TreeGrafter"/>
</dbReference>
<evidence type="ECO:0000256" key="2">
    <source>
        <dbReference type="SAM" id="MobiDB-lite"/>
    </source>
</evidence>
<dbReference type="InterPro" id="IPR022377">
    <property type="entry name" value="Sm_Hydphi_plant_seed_CS"/>
</dbReference>
<dbReference type="PROSITE" id="PS00431">
    <property type="entry name" value="SMALL_HYDR_PLANT_SEED"/>
    <property type="match status" value="1"/>
</dbReference>
<organism evidence="3 4">
    <name type="scientific">Arachis hypogaea</name>
    <name type="common">Peanut</name>
    <dbReference type="NCBI Taxonomy" id="3818"/>
    <lineage>
        <taxon>Eukaryota</taxon>
        <taxon>Viridiplantae</taxon>
        <taxon>Streptophyta</taxon>
        <taxon>Embryophyta</taxon>
        <taxon>Tracheophyta</taxon>
        <taxon>Spermatophyta</taxon>
        <taxon>Magnoliopsida</taxon>
        <taxon>eudicotyledons</taxon>
        <taxon>Gunneridae</taxon>
        <taxon>Pentapetalae</taxon>
        <taxon>rosids</taxon>
        <taxon>fabids</taxon>
        <taxon>Fabales</taxon>
        <taxon>Fabaceae</taxon>
        <taxon>Papilionoideae</taxon>
        <taxon>50 kb inversion clade</taxon>
        <taxon>dalbergioids sensu lato</taxon>
        <taxon>Dalbergieae</taxon>
        <taxon>Pterocarpus clade</taxon>
        <taxon>Arachis</taxon>
    </lineage>
</organism>
<dbReference type="PANTHER" id="PTHR34671:SF19">
    <property type="entry name" value="EMBRYONIC ABUNDANT PROTEIN 1"/>
    <property type="match status" value="1"/>
</dbReference>